<accession>A0A5S9MLN3</accession>
<organism evidence="1 2">
    <name type="scientific">Enterococcus phage vB_EfaS-DELF1</name>
    <dbReference type="NCBI Taxonomy" id="2683673"/>
    <lineage>
        <taxon>Viruses</taxon>
        <taxon>Duplodnaviria</taxon>
        <taxon>Heunggongvirae</taxon>
        <taxon>Uroviricota</taxon>
        <taxon>Caudoviricetes</taxon>
        <taxon>Delfunavirus</taxon>
        <taxon>Delfunavirus delf1</taxon>
    </lineage>
</organism>
<reference evidence="1 2" key="1">
    <citation type="submission" date="2019-12" db="EMBL/GenBank/DDBJ databases">
        <title>Analysis of Enterococcus faecalis vB_EfaS-DELF1.</title>
        <authorList>
            <person name="Delfan A.S."/>
            <person name="Bouzari M."/>
            <person name="Wang R."/>
        </authorList>
    </citation>
    <scope>NUCLEOTIDE SEQUENCE [LARGE SCALE GENOMIC DNA]</scope>
</reference>
<name>A0A5S9MLN3_9CAUD</name>
<evidence type="ECO:0000313" key="2">
    <source>
        <dbReference type="Proteomes" id="UP000429954"/>
    </source>
</evidence>
<sequence>MKDLKGTIKTEYRTYVQRVEGATQSPQFMINDKIYYVYEMEESYVTSGVHGEHHTLEALVASEFSYSDDVLQWFNLHINYQTNTWSLTKTEAPKE</sequence>
<keyword evidence="2" id="KW-1185">Reference proteome</keyword>
<protein>
    <submittedName>
        <fullName evidence="1">Uncharacterized protein</fullName>
    </submittedName>
</protein>
<evidence type="ECO:0000313" key="1">
    <source>
        <dbReference type="EMBL" id="BBQ04340.1"/>
    </source>
</evidence>
<proteinExistence type="predicted"/>
<dbReference type="Proteomes" id="UP000429954">
    <property type="component" value="Segment"/>
</dbReference>
<dbReference type="EMBL" id="LC513943">
    <property type="protein sequence ID" value="BBQ04340.1"/>
    <property type="molecule type" value="Genomic_DNA"/>
</dbReference>